<dbReference type="Proteomes" id="UP001055811">
    <property type="component" value="Linkage Group LG03"/>
</dbReference>
<proteinExistence type="predicted"/>
<accession>A0ACB9F864</accession>
<evidence type="ECO:0000313" key="2">
    <source>
        <dbReference type="Proteomes" id="UP001055811"/>
    </source>
</evidence>
<keyword evidence="2" id="KW-1185">Reference proteome</keyword>
<reference evidence="2" key="1">
    <citation type="journal article" date="2022" name="Mol. Ecol. Resour.">
        <title>The genomes of chicory, endive, great burdock and yacon provide insights into Asteraceae palaeo-polyploidization history and plant inulin production.</title>
        <authorList>
            <person name="Fan W."/>
            <person name="Wang S."/>
            <person name="Wang H."/>
            <person name="Wang A."/>
            <person name="Jiang F."/>
            <person name="Liu H."/>
            <person name="Zhao H."/>
            <person name="Xu D."/>
            <person name="Zhang Y."/>
        </authorList>
    </citation>
    <scope>NUCLEOTIDE SEQUENCE [LARGE SCALE GENOMIC DNA]</scope>
    <source>
        <strain evidence="2">cv. Punajuju</strain>
    </source>
</reference>
<gene>
    <name evidence="1" type="ORF">L2E82_17211</name>
</gene>
<sequence length="255" mass="29606">MASSSGNSSQIQHSGSDEDLMDQRKRKRMQSNRESARRSRMRKQKHLDDLTDQINQIKKDNTQILTTINVTTQQFVQVEADNSVLRAQMGELSQRLNYLNEIINLMNTNCTTSNCTNGGSTTGLFEFENHHDFMNNPWNLMYLNQQPIMAAEMLRQKGIIAALAQLYPCAEHRFCLMHIYDNMKKTLKTIEYKDFLWKCATATTVPEFDTCMTEFSQFDRQAFEWLKKIPAQHWARSHFSGRAVSDMLLNNLCEN</sequence>
<name>A0ACB9F864_CICIN</name>
<protein>
    <submittedName>
        <fullName evidence="1">Uncharacterized protein</fullName>
    </submittedName>
</protein>
<evidence type="ECO:0000313" key="1">
    <source>
        <dbReference type="EMBL" id="KAI3767125.1"/>
    </source>
</evidence>
<comment type="caution">
    <text evidence="1">The sequence shown here is derived from an EMBL/GenBank/DDBJ whole genome shotgun (WGS) entry which is preliminary data.</text>
</comment>
<organism evidence="1 2">
    <name type="scientific">Cichorium intybus</name>
    <name type="common">Chicory</name>
    <dbReference type="NCBI Taxonomy" id="13427"/>
    <lineage>
        <taxon>Eukaryota</taxon>
        <taxon>Viridiplantae</taxon>
        <taxon>Streptophyta</taxon>
        <taxon>Embryophyta</taxon>
        <taxon>Tracheophyta</taxon>
        <taxon>Spermatophyta</taxon>
        <taxon>Magnoliopsida</taxon>
        <taxon>eudicotyledons</taxon>
        <taxon>Gunneridae</taxon>
        <taxon>Pentapetalae</taxon>
        <taxon>asterids</taxon>
        <taxon>campanulids</taxon>
        <taxon>Asterales</taxon>
        <taxon>Asteraceae</taxon>
        <taxon>Cichorioideae</taxon>
        <taxon>Cichorieae</taxon>
        <taxon>Cichoriinae</taxon>
        <taxon>Cichorium</taxon>
    </lineage>
</organism>
<dbReference type="EMBL" id="CM042011">
    <property type="protein sequence ID" value="KAI3767125.1"/>
    <property type="molecule type" value="Genomic_DNA"/>
</dbReference>
<reference evidence="1 2" key="2">
    <citation type="journal article" date="2022" name="Mol. Ecol. Resour.">
        <title>The genomes of chicory, endive, great burdock and yacon provide insights into Asteraceae paleo-polyploidization history and plant inulin production.</title>
        <authorList>
            <person name="Fan W."/>
            <person name="Wang S."/>
            <person name="Wang H."/>
            <person name="Wang A."/>
            <person name="Jiang F."/>
            <person name="Liu H."/>
            <person name="Zhao H."/>
            <person name="Xu D."/>
            <person name="Zhang Y."/>
        </authorList>
    </citation>
    <scope>NUCLEOTIDE SEQUENCE [LARGE SCALE GENOMIC DNA]</scope>
    <source>
        <strain evidence="2">cv. Punajuju</strain>
        <tissue evidence="1">Leaves</tissue>
    </source>
</reference>